<dbReference type="GeneID" id="37031316"/>
<protein>
    <submittedName>
        <fullName evidence="1">Uncharacterized protein</fullName>
    </submittedName>
</protein>
<accession>A0A316V212</accession>
<evidence type="ECO:0000313" key="1">
    <source>
        <dbReference type="EMBL" id="PWN31038.1"/>
    </source>
</evidence>
<dbReference type="RefSeq" id="XP_025365650.1">
    <property type="nucleotide sequence ID" value="XM_025509493.1"/>
</dbReference>
<name>A0A316V212_9BASI</name>
<gene>
    <name evidence="1" type="ORF">BDZ90DRAFT_31942</name>
</gene>
<dbReference type="AlphaFoldDB" id="A0A316V212"/>
<sequence length="198" mass="23071">MFDVPPELQEDIAGKMEQILRPAISHPEDPVDYQVLDVWGPLRAQTHGVEPLSQLVAVIRLKRSGHDVERRAKRWAGFAFSRATGRKHSLYFPGRFDYCEHPDCQVVNAEESRQDRAKCPHTCLAYPKCLQEHTGASCPVWQNMVRIDPKNAHARLLERHCKEAADDMMRARQLWEERKWEEPMPWACWGEGWLMEDK</sequence>
<dbReference type="Proteomes" id="UP000245884">
    <property type="component" value="Unassembled WGS sequence"/>
</dbReference>
<evidence type="ECO:0000313" key="2">
    <source>
        <dbReference type="Proteomes" id="UP000245884"/>
    </source>
</evidence>
<keyword evidence="2" id="KW-1185">Reference proteome</keyword>
<organism evidence="1 2">
    <name type="scientific">Jaminaea rosea</name>
    <dbReference type="NCBI Taxonomy" id="1569628"/>
    <lineage>
        <taxon>Eukaryota</taxon>
        <taxon>Fungi</taxon>
        <taxon>Dikarya</taxon>
        <taxon>Basidiomycota</taxon>
        <taxon>Ustilaginomycotina</taxon>
        <taxon>Exobasidiomycetes</taxon>
        <taxon>Microstromatales</taxon>
        <taxon>Microstromatales incertae sedis</taxon>
        <taxon>Jaminaea</taxon>
    </lineage>
</organism>
<proteinExistence type="predicted"/>
<reference evidence="1 2" key="1">
    <citation type="journal article" date="2018" name="Mol. Biol. Evol.">
        <title>Broad Genomic Sampling Reveals a Smut Pathogenic Ancestry of the Fungal Clade Ustilaginomycotina.</title>
        <authorList>
            <person name="Kijpornyongpan T."/>
            <person name="Mondo S.J."/>
            <person name="Barry K."/>
            <person name="Sandor L."/>
            <person name="Lee J."/>
            <person name="Lipzen A."/>
            <person name="Pangilinan J."/>
            <person name="LaButti K."/>
            <person name="Hainaut M."/>
            <person name="Henrissat B."/>
            <person name="Grigoriev I.V."/>
            <person name="Spatafora J.W."/>
            <person name="Aime M.C."/>
        </authorList>
    </citation>
    <scope>NUCLEOTIDE SEQUENCE [LARGE SCALE GENOMIC DNA]</scope>
    <source>
        <strain evidence="1 2">MCA 5214</strain>
    </source>
</reference>
<dbReference type="EMBL" id="KZ819662">
    <property type="protein sequence ID" value="PWN31038.1"/>
    <property type="molecule type" value="Genomic_DNA"/>
</dbReference>